<reference evidence="2" key="1">
    <citation type="submission" date="2023-04" db="EMBL/GenBank/DDBJ databases">
        <authorList>
            <consortium name="ELIXIR-Norway"/>
        </authorList>
    </citation>
    <scope>NUCLEOTIDE SEQUENCE [LARGE SCALE GENOMIC DNA]</scope>
</reference>
<evidence type="ECO:0000313" key="3">
    <source>
        <dbReference type="Proteomes" id="UP001176941"/>
    </source>
</evidence>
<evidence type="ECO:0000256" key="1">
    <source>
        <dbReference type="SAM" id="MobiDB-lite"/>
    </source>
</evidence>
<evidence type="ECO:0000313" key="2">
    <source>
        <dbReference type="EMBL" id="CAI9157652.1"/>
    </source>
</evidence>
<feature type="region of interest" description="Disordered" evidence="1">
    <location>
        <begin position="127"/>
        <end position="251"/>
    </location>
</feature>
<gene>
    <name evidence="2" type="ORF">MRATA1EN1_LOCUS6614</name>
</gene>
<dbReference type="Proteomes" id="UP001176941">
    <property type="component" value="Chromosome 16"/>
</dbReference>
<feature type="region of interest" description="Disordered" evidence="1">
    <location>
        <begin position="90"/>
        <end position="112"/>
    </location>
</feature>
<name>A0ABN8Y7W4_RANTA</name>
<protein>
    <submittedName>
        <fullName evidence="2">Uncharacterized protein</fullName>
    </submittedName>
</protein>
<proteinExistence type="predicted"/>
<dbReference type="EMBL" id="OX459952">
    <property type="protein sequence ID" value="CAI9157652.1"/>
    <property type="molecule type" value="Genomic_DNA"/>
</dbReference>
<keyword evidence="3" id="KW-1185">Reference proteome</keyword>
<feature type="compositionally biased region" description="Basic and acidic residues" evidence="1">
    <location>
        <begin position="145"/>
        <end position="155"/>
    </location>
</feature>
<organism evidence="2 3">
    <name type="scientific">Rangifer tarandus platyrhynchus</name>
    <name type="common">Svalbard reindeer</name>
    <dbReference type="NCBI Taxonomy" id="3082113"/>
    <lineage>
        <taxon>Eukaryota</taxon>
        <taxon>Metazoa</taxon>
        <taxon>Chordata</taxon>
        <taxon>Craniata</taxon>
        <taxon>Vertebrata</taxon>
        <taxon>Euteleostomi</taxon>
        <taxon>Mammalia</taxon>
        <taxon>Eutheria</taxon>
        <taxon>Laurasiatheria</taxon>
        <taxon>Artiodactyla</taxon>
        <taxon>Ruminantia</taxon>
        <taxon>Pecora</taxon>
        <taxon>Cervidae</taxon>
        <taxon>Odocoileinae</taxon>
        <taxon>Rangifer</taxon>
    </lineage>
</organism>
<feature type="compositionally biased region" description="Basic and acidic residues" evidence="1">
    <location>
        <begin position="200"/>
        <end position="215"/>
    </location>
</feature>
<sequence>MTVQSPGSGKRRASSEHPQIRVPKCTMKQVLLGPRNTGRAGEQAHLLVQAEPLTVYKAVPGHDATGSSPPGLSRRLYGQHLFLASCAGLQGQPGQAHRPEAGTTQGHTKKPVMLPASARPSPLRSVLAQVPTASPSPPPARGPGFRREGRPEKGGQARSSFSWDSPAWNGEQGGGLGTRAEWVQEKSRQCQVQMVGSSRDVTRSREERRKQEAGKVLRGPANCHKDCAGVEEEENRKGGRASPELEQEGPI</sequence>
<feature type="region of interest" description="Disordered" evidence="1">
    <location>
        <begin position="1"/>
        <end position="21"/>
    </location>
</feature>
<accession>A0ABN8Y7W4</accession>